<protein>
    <submittedName>
        <fullName evidence="1">Uncharacterized protein</fullName>
    </submittedName>
</protein>
<feature type="non-terminal residue" evidence="1">
    <location>
        <position position="1"/>
    </location>
</feature>
<name>A0A0F9HKH7_9ZZZZ</name>
<comment type="caution">
    <text evidence="1">The sequence shown here is derived from an EMBL/GenBank/DDBJ whole genome shotgun (WGS) entry which is preliminary data.</text>
</comment>
<organism evidence="1">
    <name type="scientific">marine sediment metagenome</name>
    <dbReference type="NCBI Taxonomy" id="412755"/>
    <lineage>
        <taxon>unclassified sequences</taxon>
        <taxon>metagenomes</taxon>
        <taxon>ecological metagenomes</taxon>
    </lineage>
</organism>
<dbReference type="EMBL" id="LAZR01024286">
    <property type="protein sequence ID" value="KKL75652.1"/>
    <property type="molecule type" value="Genomic_DNA"/>
</dbReference>
<dbReference type="AlphaFoldDB" id="A0A0F9HKH7"/>
<proteinExistence type="predicted"/>
<gene>
    <name evidence="1" type="ORF">LCGC14_2052690</name>
</gene>
<reference evidence="1" key="1">
    <citation type="journal article" date="2015" name="Nature">
        <title>Complex archaea that bridge the gap between prokaryotes and eukaryotes.</title>
        <authorList>
            <person name="Spang A."/>
            <person name="Saw J.H."/>
            <person name="Jorgensen S.L."/>
            <person name="Zaremba-Niedzwiedzka K."/>
            <person name="Martijn J."/>
            <person name="Lind A.E."/>
            <person name="van Eijk R."/>
            <person name="Schleper C."/>
            <person name="Guy L."/>
            <person name="Ettema T.J."/>
        </authorList>
    </citation>
    <scope>NUCLEOTIDE SEQUENCE</scope>
</reference>
<sequence length="84" mass="9795">KFEAETAGSKIKKLMNDLEDGKLKKPQKAEDVIQNFVKGFVKFEEDNQLKRAKEMKSNISKLNVKTLEWLRDTCTKLLQKKPQK</sequence>
<evidence type="ECO:0000313" key="1">
    <source>
        <dbReference type="EMBL" id="KKL75652.1"/>
    </source>
</evidence>
<accession>A0A0F9HKH7</accession>